<feature type="transmembrane region" description="Helical" evidence="1">
    <location>
        <begin position="53"/>
        <end position="73"/>
    </location>
</feature>
<name>A0A4Y9YCM8_9APHY</name>
<dbReference type="Proteomes" id="UP000298390">
    <property type="component" value="Unassembled WGS sequence"/>
</dbReference>
<evidence type="ECO:0000313" key="2">
    <source>
        <dbReference type="EMBL" id="TFY59483.1"/>
    </source>
</evidence>
<accession>A0A4Y9YCM8</accession>
<proteinExistence type="predicted"/>
<organism evidence="2 3">
    <name type="scientific">Rhodofomes roseus</name>
    <dbReference type="NCBI Taxonomy" id="34475"/>
    <lineage>
        <taxon>Eukaryota</taxon>
        <taxon>Fungi</taxon>
        <taxon>Dikarya</taxon>
        <taxon>Basidiomycota</taxon>
        <taxon>Agaricomycotina</taxon>
        <taxon>Agaricomycetes</taxon>
        <taxon>Polyporales</taxon>
        <taxon>Rhodofomes</taxon>
    </lineage>
</organism>
<feature type="transmembrane region" description="Helical" evidence="1">
    <location>
        <begin position="20"/>
        <end position="41"/>
    </location>
</feature>
<reference evidence="2 3" key="1">
    <citation type="submission" date="2019-01" db="EMBL/GenBank/DDBJ databases">
        <title>Genome sequencing of the rare red list fungi Fomitopsis rosea.</title>
        <authorList>
            <person name="Buettner E."/>
            <person name="Kellner H."/>
        </authorList>
    </citation>
    <scope>NUCLEOTIDE SEQUENCE [LARGE SCALE GENOMIC DNA]</scope>
    <source>
        <strain evidence="2 3">DSM 105464</strain>
    </source>
</reference>
<dbReference type="EMBL" id="SEKV01000301">
    <property type="protein sequence ID" value="TFY59483.1"/>
    <property type="molecule type" value="Genomic_DNA"/>
</dbReference>
<evidence type="ECO:0000256" key="1">
    <source>
        <dbReference type="SAM" id="Phobius"/>
    </source>
</evidence>
<keyword evidence="1" id="KW-0472">Membrane</keyword>
<sequence>MSAFSVEIVTRVSIMTGDAMVLLAMWRAIGGLTKVTAVLHAKVSIASRLLRDGTLYFSALLLMNALVLALYILPTDFAGKNMGSLPDIAAVVLLSRLFLNLREAAFSPATVLSTTEAQMSASDLTFARVLGVLGSSMIQEDSCHTDELESSGETCEAEVSGDEHIADEGSGAAEFKTITIHSSGDNGLLEAADGSPRGRQGASADKDPLIILLERIA</sequence>
<comment type="caution">
    <text evidence="2">The sequence shown here is derived from an EMBL/GenBank/DDBJ whole genome shotgun (WGS) entry which is preliminary data.</text>
</comment>
<keyword evidence="1" id="KW-1133">Transmembrane helix</keyword>
<evidence type="ECO:0000313" key="3">
    <source>
        <dbReference type="Proteomes" id="UP000298390"/>
    </source>
</evidence>
<protein>
    <submittedName>
        <fullName evidence="2">Uncharacterized protein</fullName>
    </submittedName>
</protein>
<dbReference type="AlphaFoldDB" id="A0A4Y9YCM8"/>
<gene>
    <name evidence="2" type="ORF">EVJ58_g5738</name>
</gene>
<keyword evidence="1" id="KW-0812">Transmembrane</keyword>